<dbReference type="Proteomes" id="UP001175226">
    <property type="component" value="Unassembled WGS sequence"/>
</dbReference>
<evidence type="ECO:0000313" key="2">
    <source>
        <dbReference type="Proteomes" id="UP001175226"/>
    </source>
</evidence>
<reference evidence="1" key="1">
    <citation type="submission" date="2023-06" db="EMBL/GenBank/DDBJ databases">
        <authorList>
            <consortium name="Lawrence Berkeley National Laboratory"/>
            <person name="Ahrendt S."/>
            <person name="Sahu N."/>
            <person name="Indic B."/>
            <person name="Wong-Bajracharya J."/>
            <person name="Merenyi Z."/>
            <person name="Ke H.-M."/>
            <person name="Monk M."/>
            <person name="Kocsube S."/>
            <person name="Drula E."/>
            <person name="Lipzen A."/>
            <person name="Balint B."/>
            <person name="Henrissat B."/>
            <person name="Andreopoulos B."/>
            <person name="Martin F.M."/>
            <person name="Harder C.B."/>
            <person name="Rigling D."/>
            <person name="Ford K.L."/>
            <person name="Foster G.D."/>
            <person name="Pangilinan J."/>
            <person name="Papanicolaou A."/>
            <person name="Barry K."/>
            <person name="LaButti K."/>
            <person name="Viragh M."/>
            <person name="Koriabine M."/>
            <person name="Yan M."/>
            <person name="Riley R."/>
            <person name="Champramary S."/>
            <person name="Plett K.L."/>
            <person name="Tsai I.J."/>
            <person name="Slot J."/>
            <person name="Sipos G."/>
            <person name="Plett J."/>
            <person name="Nagy L.G."/>
            <person name="Grigoriev I.V."/>
        </authorList>
    </citation>
    <scope>NUCLEOTIDE SEQUENCE</scope>
    <source>
        <strain evidence="1">FPL87.14</strain>
    </source>
</reference>
<evidence type="ECO:0000313" key="1">
    <source>
        <dbReference type="EMBL" id="KAK0440365.1"/>
    </source>
</evidence>
<protein>
    <submittedName>
        <fullName evidence="1">Uncharacterized protein</fullName>
    </submittedName>
</protein>
<gene>
    <name evidence="1" type="ORF">EV421DRAFT_1674228</name>
</gene>
<dbReference type="EMBL" id="JAUEPT010000034">
    <property type="protein sequence ID" value="KAK0440365.1"/>
    <property type="molecule type" value="Genomic_DNA"/>
</dbReference>
<sequence>DLQIPNLTDTILLKCLGPKKTTDVFTLSKKDDVCGCLIRREVKSGKKNAKSDTKAPKIQPLVSYI</sequence>
<keyword evidence="2" id="KW-1185">Reference proteome</keyword>
<feature type="non-terminal residue" evidence="1">
    <location>
        <position position="65"/>
    </location>
</feature>
<name>A0AA39JCQ5_9AGAR</name>
<comment type="caution">
    <text evidence="1">The sequence shown here is derived from an EMBL/GenBank/DDBJ whole genome shotgun (WGS) entry which is preliminary data.</text>
</comment>
<dbReference type="Gene3D" id="1.20.5.2650">
    <property type="match status" value="1"/>
</dbReference>
<feature type="non-terminal residue" evidence="1">
    <location>
        <position position="1"/>
    </location>
</feature>
<dbReference type="AlphaFoldDB" id="A0AA39JCQ5"/>
<proteinExistence type="predicted"/>
<accession>A0AA39JCQ5</accession>
<organism evidence="1 2">
    <name type="scientific">Armillaria borealis</name>
    <dbReference type="NCBI Taxonomy" id="47425"/>
    <lineage>
        <taxon>Eukaryota</taxon>
        <taxon>Fungi</taxon>
        <taxon>Dikarya</taxon>
        <taxon>Basidiomycota</taxon>
        <taxon>Agaricomycotina</taxon>
        <taxon>Agaricomycetes</taxon>
        <taxon>Agaricomycetidae</taxon>
        <taxon>Agaricales</taxon>
        <taxon>Marasmiineae</taxon>
        <taxon>Physalacriaceae</taxon>
        <taxon>Armillaria</taxon>
    </lineage>
</organism>